<name>A0A075V1M2_9PSEU</name>
<dbReference type="AlphaFoldDB" id="A0A075V1M2"/>
<dbReference type="HOGENOM" id="CLU_006909_1_2_11"/>
<gene>
    <name evidence="2" type="ORF">AJAP_38015</name>
</gene>
<dbReference type="GO" id="GO:0050660">
    <property type="term" value="F:flavin adenine dinucleotide binding"/>
    <property type="evidence" value="ECO:0007669"/>
    <property type="project" value="TreeGrafter"/>
</dbReference>
<dbReference type="KEGG" id="aja:AJAP_38015"/>
<evidence type="ECO:0000313" key="2">
    <source>
        <dbReference type="EMBL" id="AIG80392.1"/>
    </source>
</evidence>
<reference evidence="2 3" key="1">
    <citation type="journal article" date="2014" name="J. Biotechnol.">
        <title>Complete genome sequence of the actinobacterium Amycolatopsis japonica MG417-CF17(T) (=DSM 44213T) producing (S,S)-N,N'-ethylenediaminedisuccinic acid.</title>
        <authorList>
            <person name="Stegmann E."/>
            <person name="Albersmeier A."/>
            <person name="Spohn M."/>
            <person name="Gert H."/>
            <person name="Weber T."/>
            <person name="Wohlleben W."/>
            <person name="Kalinowski J."/>
            <person name="Ruckert C."/>
        </authorList>
    </citation>
    <scope>NUCLEOTIDE SEQUENCE [LARGE SCALE GENOMIC DNA]</scope>
    <source>
        <strain evidence="3">MG417-CF17 (DSM 44213)</strain>
    </source>
</reference>
<protein>
    <submittedName>
        <fullName evidence="2">Putative FAD-dependent oxidoreductase</fullName>
    </submittedName>
</protein>
<proteinExistence type="predicted"/>
<dbReference type="PANTHER" id="PTHR43539">
    <property type="entry name" value="FLAVIN-BINDING MONOOXYGENASE-LIKE PROTEIN (AFU_ORTHOLOGUE AFUA_4G09220)"/>
    <property type="match status" value="1"/>
</dbReference>
<evidence type="ECO:0000313" key="3">
    <source>
        <dbReference type="Proteomes" id="UP000028492"/>
    </source>
</evidence>
<dbReference type="RefSeq" id="WP_038520383.1">
    <property type="nucleotide sequence ID" value="NZ_CP008953.1"/>
</dbReference>
<dbReference type="Proteomes" id="UP000028492">
    <property type="component" value="Chromosome"/>
</dbReference>
<dbReference type="InterPro" id="IPR050982">
    <property type="entry name" value="Auxin_biosynth/cation_transpt"/>
</dbReference>
<dbReference type="eggNOG" id="COG2072">
    <property type="taxonomic scope" value="Bacteria"/>
</dbReference>
<keyword evidence="3" id="KW-1185">Reference proteome</keyword>
<dbReference type="Pfam" id="PF13738">
    <property type="entry name" value="Pyr_redox_3"/>
    <property type="match status" value="1"/>
</dbReference>
<dbReference type="PANTHER" id="PTHR43539:SF78">
    <property type="entry name" value="FLAVIN-CONTAINING MONOOXYGENASE"/>
    <property type="match status" value="1"/>
</dbReference>
<dbReference type="PRINTS" id="PR00469">
    <property type="entry name" value="PNDRDTASEII"/>
</dbReference>
<dbReference type="GO" id="GO:0004497">
    <property type="term" value="F:monooxygenase activity"/>
    <property type="evidence" value="ECO:0007669"/>
    <property type="project" value="TreeGrafter"/>
</dbReference>
<sequence length="362" mass="38776">MNDHDAIIVGGGQAGLAAAQALRSRGLRPVILEADTEPVGSWPRYYDSLTLFSPARYSSLPGLPFPGDPEHYPHRDEVVDYLRRYAACLDTEIRTGHRVDTVTHDDGAFTVHAAGEPAFTAPILIAASGGFSKPFHPALPGMDTFTGNLLHSSDYRSPEPFAGQRVIVVGAGNSAVQIATELAGHAHVTLATRAPVKFAPQRPFGKDVHFWSAAVGFDHLPIGHLLKKPLTSPVNDPGVYKAAISQGRPDQRRMFTTIDGDTVAWPDGPREGVDTILFATGFRPGLSYLDGLGALARNDRPLHDRGLSTTHPGLAYVGLEWQRSFASATLRGVGRDAQYVAKRLLGSGSSPRTACCQSASAR</sequence>
<dbReference type="InterPro" id="IPR036188">
    <property type="entry name" value="FAD/NAD-bd_sf"/>
</dbReference>
<dbReference type="EMBL" id="CP008953">
    <property type="protein sequence ID" value="AIG80392.1"/>
    <property type="molecule type" value="Genomic_DNA"/>
</dbReference>
<dbReference type="PRINTS" id="PR00368">
    <property type="entry name" value="FADPNR"/>
</dbReference>
<dbReference type="STRING" id="208439.AJAP_38015"/>
<keyword evidence="1" id="KW-0560">Oxidoreductase</keyword>
<evidence type="ECO:0000256" key="1">
    <source>
        <dbReference type="ARBA" id="ARBA00023002"/>
    </source>
</evidence>
<dbReference type="Gene3D" id="3.50.50.60">
    <property type="entry name" value="FAD/NAD(P)-binding domain"/>
    <property type="match status" value="1"/>
</dbReference>
<dbReference type="SUPFAM" id="SSF51905">
    <property type="entry name" value="FAD/NAD(P)-binding domain"/>
    <property type="match status" value="2"/>
</dbReference>
<organism evidence="2 3">
    <name type="scientific">Amycolatopsis japonica</name>
    <dbReference type="NCBI Taxonomy" id="208439"/>
    <lineage>
        <taxon>Bacteria</taxon>
        <taxon>Bacillati</taxon>
        <taxon>Actinomycetota</taxon>
        <taxon>Actinomycetes</taxon>
        <taxon>Pseudonocardiales</taxon>
        <taxon>Pseudonocardiaceae</taxon>
        <taxon>Amycolatopsis</taxon>
        <taxon>Amycolatopsis japonica group</taxon>
    </lineage>
</organism>
<accession>A0A075V1M2</accession>